<name>A0ABR2SUJ1_9ROSI</name>
<accession>A0ABR2SUJ1</accession>
<evidence type="ECO:0000313" key="2">
    <source>
        <dbReference type="EMBL" id="KAK9028629.1"/>
    </source>
</evidence>
<reference evidence="2 3" key="1">
    <citation type="journal article" date="2024" name="G3 (Bethesda)">
        <title>Genome assembly of Hibiscus sabdariffa L. provides insights into metabolisms of medicinal natural products.</title>
        <authorList>
            <person name="Kim T."/>
        </authorList>
    </citation>
    <scope>NUCLEOTIDE SEQUENCE [LARGE SCALE GENOMIC DNA]</scope>
    <source>
        <strain evidence="2">TK-2024</strain>
        <tissue evidence="2">Old leaves</tissue>
    </source>
</reference>
<proteinExistence type="predicted"/>
<evidence type="ECO:0000256" key="1">
    <source>
        <dbReference type="SAM" id="MobiDB-lite"/>
    </source>
</evidence>
<organism evidence="2 3">
    <name type="scientific">Hibiscus sabdariffa</name>
    <name type="common">roselle</name>
    <dbReference type="NCBI Taxonomy" id="183260"/>
    <lineage>
        <taxon>Eukaryota</taxon>
        <taxon>Viridiplantae</taxon>
        <taxon>Streptophyta</taxon>
        <taxon>Embryophyta</taxon>
        <taxon>Tracheophyta</taxon>
        <taxon>Spermatophyta</taxon>
        <taxon>Magnoliopsida</taxon>
        <taxon>eudicotyledons</taxon>
        <taxon>Gunneridae</taxon>
        <taxon>Pentapetalae</taxon>
        <taxon>rosids</taxon>
        <taxon>malvids</taxon>
        <taxon>Malvales</taxon>
        <taxon>Malvaceae</taxon>
        <taxon>Malvoideae</taxon>
        <taxon>Hibiscus</taxon>
    </lineage>
</organism>
<comment type="caution">
    <text evidence="2">The sequence shown here is derived from an EMBL/GenBank/DDBJ whole genome shotgun (WGS) entry which is preliminary data.</text>
</comment>
<dbReference type="Proteomes" id="UP001396334">
    <property type="component" value="Unassembled WGS sequence"/>
</dbReference>
<gene>
    <name evidence="2" type="ORF">V6N11_025782</name>
</gene>
<feature type="region of interest" description="Disordered" evidence="1">
    <location>
        <begin position="87"/>
        <end position="117"/>
    </location>
</feature>
<evidence type="ECO:0000313" key="3">
    <source>
        <dbReference type="Proteomes" id="UP001396334"/>
    </source>
</evidence>
<feature type="compositionally biased region" description="Polar residues" evidence="1">
    <location>
        <begin position="96"/>
        <end position="105"/>
    </location>
</feature>
<keyword evidence="3" id="KW-1185">Reference proteome</keyword>
<dbReference type="EMBL" id="JBBPBN010000011">
    <property type="protein sequence ID" value="KAK9028629.1"/>
    <property type="molecule type" value="Genomic_DNA"/>
</dbReference>
<sequence>MVQYERLPNFFFFFGIIDHDTEHFLFFPKGVTLEFQFGPWLKVDFAKLNHDSARRSKPGIVLTKKGIAATNSTGMYRAKGTLTIWSNRNDREKSVGTRNPTGNYSKRSHGHEDGESP</sequence>
<protein>
    <submittedName>
        <fullName evidence="2">Uncharacterized protein</fullName>
    </submittedName>
</protein>